<dbReference type="Pfam" id="PF16220">
    <property type="entry name" value="DUF4880"/>
    <property type="match status" value="1"/>
</dbReference>
<comment type="caution">
    <text evidence="4">The sequence shown here is derived from an EMBL/GenBank/DDBJ whole genome shotgun (WGS) entry which is preliminary data.</text>
</comment>
<feature type="transmembrane region" description="Helical" evidence="1">
    <location>
        <begin position="91"/>
        <end position="113"/>
    </location>
</feature>
<keyword evidence="1" id="KW-0472">Membrane</keyword>
<dbReference type="InterPro" id="IPR012373">
    <property type="entry name" value="Ferrdict_sens_TM"/>
</dbReference>
<dbReference type="InterPro" id="IPR006860">
    <property type="entry name" value="FecR"/>
</dbReference>
<dbReference type="RefSeq" id="WP_249473792.1">
    <property type="nucleotide sequence ID" value="NZ_JAMBEP010000001.1"/>
</dbReference>
<keyword evidence="1" id="KW-0812">Transmembrane</keyword>
<sequence length="335" mass="36645">MSRNVGTEAGKGSHGEAESWFVRLLEPDCPAEERAAFESWRAADPGHAAAYDEVERLWNRSEQAVKDPAVVAAAMRALRHTESEHGAFRCWFLPTAAMAAMALIAVVIVPRWIPDAGPPVGTRYATVAGEQRNLMLEDGSSVVLDTATVLVERYSDGQRRVDLQKGQAQFQVRGNPNRPFVVHVQGGTVTAIGTRFQVRVDAARTAVTLLEGKLRVATEPQHGADSRTAALIAGQRLTFNRTGAIGAVQAADLKAAQGWTEGKLFVDNWMLEDLLVEMNRYTDTQLRIGDPSLRTIPISGIFRTGDPETLTLVLQQGWPIRAKRISASEVVLIRE</sequence>
<keyword evidence="1" id="KW-1133">Transmembrane helix</keyword>
<dbReference type="Proteomes" id="UP001431217">
    <property type="component" value="Unassembled WGS sequence"/>
</dbReference>
<evidence type="ECO:0000259" key="3">
    <source>
        <dbReference type="Pfam" id="PF16220"/>
    </source>
</evidence>
<organism evidence="4 5">
    <name type="scientific">Luteimonas galliterrae</name>
    <dbReference type="NCBI Taxonomy" id="2940486"/>
    <lineage>
        <taxon>Bacteria</taxon>
        <taxon>Pseudomonadati</taxon>
        <taxon>Pseudomonadota</taxon>
        <taxon>Gammaproteobacteria</taxon>
        <taxon>Lysobacterales</taxon>
        <taxon>Lysobacteraceae</taxon>
        <taxon>Luteimonas</taxon>
    </lineage>
</organism>
<dbReference type="PIRSF" id="PIRSF018266">
    <property type="entry name" value="FecR"/>
    <property type="match status" value="1"/>
</dbReference>
<keyword evidence="5" id="KW-1185">Reference proteome</keyword>
<feature type="domain" description="FecR N-terminal" evidence="3">
    <location>
        <begin position="16"/>
        <end position="57"/>
    </location>
</feature>
<evidence type="ECO:0000259" key="2">
    <source>
        <dbReference type="Pfam" id="PF04773"/>
    </source>
</evidence>
<gene>
    <name evidence="4" type="ORF">M2650_09905</name>
</gene>
<dbReference type="Pfam" id="PF04773">
    <property type="entry name" value="FecR"/>
    <property type="match status" value="1"/>
</dbReference>
<feature type="domain" description="FecR protein" evidence="2">
    <location>
        <begin position="123"/>
        <end position="214"/>
    </location>
</feature>
<evidence type="ECO:0000313" key="5">
    <source>
        <dbReference type="Proteomes" id="UP001431217"/>
    </source>
</evidence>
<protein>
    <submittedName>
        <fullName evidence="4">FecR domain-containing protein</fullName>
    </submittedName>
</protein>
<proteinExistence type="predicted"/>
<evidence type="ECO:0000313" key="4">
    <source>
        <dbReference type="EMBL" id="MCL1634942.1"/>
    </source>
</evidence>
<dbReference type="PANTHER" id="PTHR30273:SF2">
    <property type="entry name" value="PROTEIN FECR"/>
    <property type="match status" value="1"/>
</dbReference>
<evidence type="ECO:0000256" key="1">
    <source>
        <dbReference type="SAM" id="Phobius"/>
    </source>
</evidence>
<name>A0ABT0MJ94_9GAMM</name>
<dbReference type="PANTHER" id="PTHR30273">
    <property type="entry name" value="PERIPLASMIC SIGNAL SENSOR AND SIGMA FACTOR ACTIVATOR FECR-RELATED"/>
    <property type="match status" value="1"/>
</dbReference>
<dbReference type="InterPro" id="IPR032623">
    <property type="entry name" value="FecR_N"/>
</dbReference>
<accession>A0ABT0MJ94</accession>
<dbReference type="Gene3D" id="2.60.120.1440">
    <property type="match status" value="1"/>
</dbReference>
<dbReference type="EMBL" id="JAMBEP010000001">
    <property type="protein sequence ID" value="MCL1634942.1"/>
    <property type="molecule type" value="Genomic_DNA"/>
</dbReference>
<reference evidence="4 5" key="1">
    <citation type="submission" date="2022-05" db="EMBL/GenBank/DDBJ databases">
        <title>Luteimonas sp. SX5, whole genome shotgun sequencing project.</title>
        <authorList>
            <person name="Zhao G."/>
            <person name="Shen L."/>
        </authorList>
    </citation>
    <scope>NUCLEOTIDE SEQUENCE [LARGE SCALE GENOMIC DNA]</scope>
    <source>
        <strain evidence="4 5">SX5</strain>
    </source>
</reference>